<dbReference type="RefSeq" id="WP_095074143.1">
    <property type="nucleotide sequence ID" value="NZ_LT899436.1"/>
</dbReference>
<keyword evidence="2" id="KW-1185">Reference proteome</keyword>
<dbReference type="Proteomes" id="UP000215214">
    <property type="component" value="Chromosome TJEJU"/>
</dbReference>
<name>A0A238UD98_9FLAO</name>
<dbReference type="AlphaFoldDB" id="A0A238UD98"/>
<dbReference type="EMBL" id="LT899436">
    <property type="protein sequence ID" value="SNR17141.1"/>
    <property type="molecule type" value="Genomic_DNA"/>
</dbReference>
<protein>
    <recommendedName>
        <fullName evidence="3">Carboxypeptidase-like regulatory domain-containing protein</fullName>
    </recommendedName>
</protein>
<dbReference type="KEGG" id="tje:TJEJU_3497"/>
<evidence type="ECO:0000313" key="1">
    <source>
        <dbReference type="EMBL" id="SNR17141.1"/>
    </source>
</evidence>
<dbReference type="InterPro" id="IPR008969">
    <property type="entry name" value="CarboxyPept-like_regulatory"/>
</dbReference>
<evidence type="ECO:0000313" key="2">
    <source>
        <dbReference type="Proteomes" id="UP000215214"/>
    </source>
</evidence>
<dbReference type="Pfam" id="PF13715">
    <property type="entry name" value="CarbopepD_reg_2"/>
    <property type="match status" value="1"/>
</dbReference>
<proteinExistence type="predicted"/>
<dbReference type="Gene3D" id="2.60.40.1120">
    <property type="entry name" value="Carboxypeptidase-like, regulatory domain"/>
    <property type="match status" value="1"/>
</dbReference>
<accession>A0A238UD98</accession>
<sequence length="425" mass="49967">MKPLFLLFFFSYFSYAQINIKGTVLSPDNTPLEGAAVYLNNTSIATFTDWKGSFKLYIEKGKHLLIVSYLGHKTIHEEILIDDQNTIQNLEFRLEEEDDTLDEIIINSKDNNSNTGNTLKLVKSKRSRYSDFQKFRTGFLGRSTFANRCKIVNREALSYYYTPQTDHFIVTAKEPIVVINNDLGYKIHYDLIKYEQKKLIIGYVGYSRYEELEGGKRSKKRWERNRLIAYNGSVMHFLRSLVRVNTKEEGFDMDLMFRIPNINYPTEKELRFAKKLFRDLERYNVPIDYNKTIIIPETRIDSAILIHRRELKHKKIIDTIIRKDIRYSDVTYRLSGKAFMNFNGLLKVTYNNEKEEFEYKNDQKVWSGKQVSKFILINTPQEILPIGQLSDPTNHLVEGYWSYEKFAVALPLNYIPPEKPKIVAN</sequence>
<gene>
    <name evidence="1" type="ORF">TJEJU_3497</name>
</gene>
<reference evidence="1 2" key="1">
    <citation type="submission" date="2017-07" db="EMBL/GenBank/DDBJ databases">
        <authorList>
            <person name="Sun Z.S."/>
            <person name="Albrecht U."/>
            <person name="Echele G."/>
            <person name="Lee C.C."/>
        </authorList>
    </citation>
    <scope>NUCLEOTIDE SEQUENCE [LARGE SCALE GENOMIC DNA]</scope>
    <source>
        <strain evidence="2">type strain: KCTC 22618</strain>
    </source>
</reference>
<dbReference type="OrthoDB" id="1223654at2"/>
<evidence type="ECO:0008006" key="3">
    <source>
        <dbReference type="Google" id="ProtNLM"/>
    </source>
</evidence>
<dbReference type="SUPFAM" id="SSF49464">
    <property type="entry name" value="Carboxypeptidase regulatory domain-like"/>
    <property type="match status" value="1"/>
</dbReference>
<organism evidence="1 2">
    <name type="scientific">Tenacibaculum jejuense</name>
    <dbReference type="NCBI Taxonomy" id="584609"/>
    <lineage>
        <taxon>Bacteria</taxon>
        <taxon>Pseudomonadati</taxon>
        <taxon>Bacteroidota</taxon>
        <taxon>Flavobacteriia</taxon>
        <taxon>Flavobacteriales</taxon>
        <taxon>Flavobacteriaceae</taxon>
        <taxon>Tenacibaculum</taxon>
    </lineage>
</organism>